<evidence type="ECO:0000313" key="21">
    <source>
        <dbReference type="EMBL" id="KYH14745.1"/>
    </source>
</evidence>
<dbReference type="PANTHER" id="PTHR43692">
    <property type="entry name" value="UDP-N-ACETYLMURAMOYLALANINE--D-GLUTAMATE LIGASE"/>
    <property type="match status" value="1"/>
</dbReference>
<evidence type="ECO:0000256" key="8">
    <source>
        <dbReference type="ARBA" id="ARBA00022598"/>
    </source>
</evidence>
<dbReference type="Pfam" id="PF21799">
    <property type="entry name" value="MurD-like_N"/>
    <property type="match status" value="1"/>
</dbReference>
<proteinExistence type="inferred from homology"/>
<evidence type="ECO:0000256" key="13">
    <source>
        <dbReference type="ARBA" id="ARBA00023316"/>
    </source>
</evidence>
<evidence type="ECO:0000256" key="9">
    <source>
        <dbReference type="ARBA" id="ARBA00022741"/>
    </source>
</evidence>
<feature type="domain" description="Mur ligase central" evidence="20">
    <location>
        <begin position="116"/>
        <end position="288"/>
    </location>
</feature>
<dbReference type="Pfam" id="PF02875">
    <property type="entry name" value="Mur_ligase_C"/>
    <property type="match status" value="1"/>
</dbReference>
<dbReference type="SUPFAM" id="SSF53244">
    <property type="entry name" value="MurD-like peptide ligases, peptide-binding domain"/>
    <property type="match status" value="1"/>
</dbReference>
<dbReference type="AlphaFoldDB" id="A0A151A675"/>
<reference evidence="21 22" key="1">
    <citation type="submission" date="2016-02" db="EMBL/GenBank/DDBJ databases">
        <title>Draft genome sequence of hydrocarbon degrading Staphylococcus saprophyticus Strain CNV2, isolated from crude-oil contaminated soil from Noonmati Oil Refinery, Guwahati, Assam, India.</title>
        <authorList>
            <person name="Mukherjee A."/>
            <person name="Chettri B."/>
            <person name="Langpoklakpam J."/>
            <person name="Singh A.K."/>
            <person name="Chattopadhyay D.J."/>
        </authorList>
    </citation>
    <scope>NUCLEOTIDE SEQUENCE [LARGE SCALE GENOMIC DNA]</scope>
    <source>
        <strain evidence="21 22">CNV2</strain>
    </source>
</reference>
<dbReference type="EC" id="6.3.2.9" evidence="5 17"/>
<evidence type="ECO:0000256" key="14">
    <source>
        <dbReference type="ARBA" id="ARBA00030398"/>
    </source>
</evidence>
<dbReference type="Gene3D" id="3.90.190.20">
    <property type="entry name" value="Mur ligase, C-terminal domain"/>
    <property type="match status" value="1"/>
</dbReference>
<evidence type="ECO:0000313" key="22">
    <source>
        <dbReference type="Proteomes" id="UP000075418"/>
    </source>
</evidence>
<protein>
    <recommendedName>
        <fullName evidence="6 17">UDP-N-acetylmuramoylalanine--D-glutamate ligase</fullName>
        <ecNumber evidence="5 17">6.3.2.9</ecNumber>
    </recommendedName>
    <alternativeName>
        <fullName evidence="15 17">D-glutamic acid-adding enzyme</fullName>
    </alternativeName>
    <alternativeName>
        <fullName evidence="14 17">UDP-N-acetylmuramoyl-L-alanyl-D-glutamate synthetase</fullName>
    </alternativeName>
</protein>
<organism evidence="21 22">
    <name type="scientific">Staphylococcus kloosii</name>
    <dbReference type="NCBI Taxonomy" id="29384"/>
    <lineage>
        <taxon>Bacteria</taxon>
        <taxon>Bacillati</taxon>
        <taxon>Bacillota</taxon>
        <taxon>Bacilli</taxon>
        <taxon>Bacillales</taxon>
        <taxon>Staphylococcaceae</taxon>
        <taxon>Staphylococcus</taxon>
    </lineage>
</organism>
<name>A0A151A675_9STAP</name>
<comment type="similarity">
    <text evidence="4 17">Belongs to the MurCDEF family.</text>
</comment>
<keyword evidence="7 17" id="KW-0963">Cytoplasm</keyword>
<dbReference type="Gene3D" id="3.40.1190.10">
    <property type="entry name" value="Mur-like, catalytic domain"/>
    <property type="match status" value="1"/>
</dbReference>
<evidence type="ECO:0000259" key="19">
    <source>
        <dbReference type="Pfam" id="PF02875"/>
    </source>
</evidence>
<evidence type="ECO:0000256" key="10">
    <source>
        <dbReference type="ARBA" id="ARBA00022840"/>
    </source>
</evidence>
<comment type="catalytic activity">
    <reaction evidence="16 17 18">
        <text>UDP-N-acetyl-alpha-D-muramoyl-L-alanine + D-glutamate + ATP = UDP-N-acetyl-alpha-D-muramoyl-L-alanyl-D-glutamate + ADP + phosphate + H(+)</text>
        <dbReference type="Rhea" id="RHEA:16429"/>
        <dbReference type="ChEBI" id="CHEBI:15378"/>
        <dbReference type="ChEBI" id="CHEBI:29986"/>
        <dbReference type="ChEBI" id="CHEBI:30616"/>
        <dbReference type="ChEBI" id="CHEBI:43474"/>
        <dbReference type="ChEBI" id="CHEBI:83898"/>
        <dbReference type="ChEBI" id="CHEBI:83900"/>
        <dbReference type="ChEBI" id="CHEBI:456216"/>
        <dbReference type="EC" id="6.3.2.9"/>
    </reaction>
</comment>
<dbReference type="InterPro" id="IPR004101">
    <property type="entry name" value="Mur_ligase_C"/>
</dbReference>
<dbReference type="GO" id="GO:0008360">
    <property type="term" value="P:regulation of cell shape"/>
    <property type="evidence" value="ECO:0007669"/>
    <property type="project" value="UniProtKB-KW"/>
</dbReference>
<evidence type="ECO:0000256" key="7">
    <source>
        <dbReference type="ARBA" id="ARBA00022490"/>
    </source>
</evidence>
<sequence>MLNYTGLEGKNVLVLGLAKSGYEAAKLLTRLGANVVVNDGKDLSQDSHAKDLENIGVKVIGGEHPLSLLDNEPIIFKNPGIPYTVPILQEAQERGLKILTEVELSYLISEAPIIGVTGTNGKTTVTSLIGDIFQKSRLVGRMSGNIGYVASKVAQEVTKDDYLVTELSSFQLLGIEQYKPHIAIITNIYSAHLDYHETLDNYQNAKKQIYKNQDERDYLICNYHQRHLIESESLKAKTLYFSTQQEVDGIYIKDGYIVFKGFRIIHTDDLVLPGEHNLENILAAVLAALLAGVPVNAIIASLTTFSGIEHRLQYIGTNKTNKYYNDSKATNTLATQFALNSFNQPIIWLCGGLDRGNGFDELIPYMENVRVMITFGETQEKFVKLGESQGKYVIKAIDIKDAVNKIQDIIEPNDVVLLSPACASWDQYNTFEERGQQFIDSFKAQLPSF</sequence>
<evidence type="ECO:0000256" key="4">
    <source>
        <dbReference type="ARBA" id="ARBA00010416"/>
    </source>
</evidence>
<keyword evidence="9 17" id="KW-0547">Nucleotide-binding</keyword>
<dbReference type="InterPro" id="IPR005762">
    <property type="entry name" value="MurD"/>
</dbReference>
<dbReference type="NCBIfam" id="TIGR01087">
    <property type="entry name" value="murD"/>
    <property type="match status" value="1"/>
</dbReference>
<evidence type="ECO:0000256" key="1">
    <source>
        <dbReference type="ARBA" id="ARBA00002734"/>
    </source>
</evidence>
<dbReference type="GO" id="GO:0071555">
    <property type="term" value="P:cell wall organization"/>
    <property type="evidence" value="ECO:0007669"/>
    <property type="project" value="UniProtKB-KW"/>
</dbReference>
<keyword evidence="11 17" id="KW-0133">Cell shape</keyword>
<evidence type="ECO:0000256" key="16">
    <source>
        <dbReference type="ARBA" id="ARBA00047632"/>
    </source>
</evidence>
<keyword evidence="8 17" id="KW-0436">Ligase</keyword>
<keyword evidence="10 17" id="KW-0067">ATP-binding</keyword>
<keyword evidence="13 17" id="KW-0961">Cell wall biogenesis/degradation</keyword>
<dbReference type="EMBL" id="LUGM01000002">
    <property type="protein sequence ID" value="KYH14745.1"/>
    <property type="molecule type" value="Genomic_DNA"/>
</dbReference>
<dbReference type="SUPFAM" id="SSF53623">
    <property type="entry name" value="MurD-like peptide ligases, catalytic domain"/>
    <property type="match status" value="1"/>
</dbReference>
<dbReference type="UniPathway" id="UPA00219"/>
<evidence type="ECO:0000259" key="20">
    <source>
        <dbReference type="Pfam" id="PF08245"/>
    </source>
</evidence>
<dbReference type="Pfam" id="PF08245">
    <property type="entry name" value="Mur_ligase_M"/>
    <property type="match status" value="1"/>
</dbReference>
<gene>
    <name evidence="17 21" type="primary">murD</name>
    <name evidence="21" type="ORF">A0131_08140</name>
</gene>
<evidence type="ECO:0000256" key="15">
    <source>
        <dbReference type="ARBA" id="ARBA00032324"/>
    </source>
</evidence>
<dbReference type="InterPro" id="IPR013221">
    <property type="entry name" value="Mur_ligase_cen"/>
</dbReference>
<dbReference type="GO" id="GO:0008764">
    <property type="term" value="F:UDP-N-acetylmuramoylalanine-D-glutamate ligase activity"/>
    <property type="evidence" value="ECO:0007669"/>
    <property type="project" value="UniProtKB-UniRule"/>
</dbReference>
<evidence type="ECO:0000256" key="11">
    <source>
        <dbReference type="ARBA" id="ARBA00022960"/>
    </source>
</evidence>
<keyword evidence="17 18" id="KW-0131">Cell cycle</keyword>
<dbReference type="GO" id="GO:0009252">
    <property type="term" value="P:peptidoglycan biosynthetic process"/>
    <property type="evidence" value="ECO:0007669"/>
    <property type="project" value="UniProtKB-UniRule"/>
</dbReference>
<comment type="subcellular location">
    <subcellularLocation>
        <location evidence="2 17 18">Cytoplasm</location>
    </subcellularLocation>
</comment>
<evidence type="ECO:0000256" key="2">
    <source>
        <dbReference type="ARBA" id="ARBA00004496"/>
    </source>
</evidence>
<keyword evidence="17 18" id="KW-0132">Cell division</keyword>
<dbReference type="GO" id="GO:0005737">
    <property type="term" value="C:cytoplasm"/>
    <property type="evidence" value="ECO:0007669"/>
    <property type="project" value="UniProtKB-SubCell"/>
</dbReference>
<dbReference type="GO" id="GO:0005524">
    <property type="term" value="F:ATP binding"/>
    <property type="evidence" value="ECO:0007669"/>
    <property type="project" value="UniProtKB-UniRule"/>
</dbReference>
<dbReference type="HAMAP" id="MF_00639">
    <property type="entry name" value="MurD"/>
    <property type="match status" value="1"/>
</dbReference>
<dbReference type="GO" id="GO:0051301">
    <property type="term" value="P:cell division"/>
    <property type="evidence" value="ECO:0007669"/>
    <property type="project" value="UniProtKB-KW"/>
</dbReference>
<dbReference type="SUPFAM" id="SSF51984">
    <property type="entry name" value="MurCD N-terminal domain"/>
    <property type="match status" value="1"/>
</dbReference>
<evidence type="ECO:0000256" key="3">
    <source>
        <dbReference type="ARBA" id="ARBA00004752"/>
    </source>
</evidence>
<comment type="pathway">
    <text evidence="3 17 18">Cell wall biogenesis; peptidoglycan biosynthesis.</text>
</comment>
<keyword evidence="12 17" id="KW-0573">Peptidoglycan synthesis</keyword>
<accession>A0A151A675</accession>
<evidence type="ECO:0000256" key="17">
    <source>
        <dbReference type="HAMAP-Rule" id="MF_00639"/>
    </source>
</evidence>
<dbReference type="Gene3D" id="3.40.50.720">
    <property type="entry name" value="NAD(P)-binding Rossmann-like Domain"/>
    <property type="match status" value="1"/>
</dbReference>
<dbReference type="PANTHER" id="PTHR43692:SF1">
    <property type="entry name" value="UDP-N-ACETYLMURAMOYLALANINE--D-GLUTAMATE LIGASE"/>
    <property type="match status" value="1"/>
</dbReference>
<dbReference type="InterPro" id="IPR036565">
    <property type="entry name" value="Mur-like_cat_sf"/>
</dbReference>
<comment type="caution">
    <text evidence="21">The sequence shown here is derived from an EMBL/GenBank/DDBJ whole genome shotgun (WGS) entry which is preliminary data.</text>
</comment>
<feature type="binding site" evidence="17">
    <location>
        <begin position="118"/>
        <end position="124"/>
    </location>
    <ligand>
        <name>ATP</name>
        <dbReference type="ChEBI" id="CHEBI:30616"/>
    </ligand>
</feature>
<evidence type="ECO:0000256" key="5">
    <source>
        <dbReference type="ARBA" id="ARBA00012212"/>
    </source>
</evidence>
<dbReference type="InterPro" id="IPR036615">
    <property type="entry name" value="Mur_ligase_C_dom_sf"/>
</dbReference>
<dbReference type="Proteomes" id="UP000075418">
    <property type="component" value="Unassembled WGS sequence"/>
</dbReference>
<comment type="function">
    <text evidence="1 17 18">Cell wall formation. Catalyzes the addition of glutamate to the nucleotide precursor UDP-N-acetylmuramoyl-L-alanine (UMA).</text>
</comment>
<feature type="domain" description="Mur ligase C-terminal" evidence="19">
    <location>
        <begin position="310"/>
        <end position="422"/>
    </location>
</feature>
<dbReference type="RefSeq" id="WP_061854909.1">
    <property type="nucleotide sequence ID" value="NZ_LUGM01000002.1"/>
</dbReference>
<evidence type="ECO:0000256" key="18">
    <source>
        <dbReference type="RuleBase" id="RU003664"/>
    </source>
</evidence>
<evidence type="ECO:0000256" key="12">
    <source>
        <dbReference type="ARBA" id="ARBA00022984"/>
    </source>
</evidence>
<evidence type="ECO:0000256" key="6">
    <source>
        <dbReference type="ARBA" id="ARBA00015655"/>
    </source>
</evidence>